<protein>
    <recommendedName>
        <fullName evidence="3">C2H2-type domain-containing protein</fullName>
    </recommendedName>
</protein>
<sequence length="687" mass="75765">MYNSASYSQQEQQQQPQYEQPQHPAMAYNSTLQVPMMFGMSSSIQSYSNHNNQTNSINLGCEQNYFQGINMPMSQNISNCNSNNNNNHTHQPPSLISIRRDSGFAPSLDELSLGIMAANQQDREDFKGVLHTLQTASELQSNMMSSEIIGDNCSPSFFLSTPTSPSSSSSSSSPTSAVISNTGAASVTPVVPSMPFGIDYPLANEQHQLLQQQQSPMVTETPSSQYIGFQSTVVTDVQPSPSSPCTSSSWNTDFSMMATQQQQQQPALLSPLQYHPRQGQIQRLRQRKPMLQIMTNAASEQAMMFNSSLSPMSGPWESSCDNNNSLAVPSSGAAPIIASPSMSAANNIVRAGQYQQQQQPQQQSSCPWGFVSSPVESCFSSGSSTPLFASPSTSYAHSEMAASCQSSRATSPSFAPSSLYDNFLANERRIKRMDKDSSNLIIRSRKSSTSSTSSMVSQRRASTLRESALVPSSTATNNNGCSTPAPSSSATSSSSTGTHQCPKCLQRFAGPAVLVRHIESIHDKLLWNCVGCKSNLSRRDAVTRHINLSPMDSICRAVGTIGQIKTSNGAEIHYEISSYRAKPLDEVMNRMGKKISTTLRNEIDRSKAAAAMQQQQQQIHQQQQQHQQYIPYQHQHHYHAMMHQQQQEMCDVEMLQEQDEEDEMSKKRRRSSLVVDESLLARKKKMY</sequence>
<feature type="domain" description="C2H2-type" evidence="3">
    <location>
        <begin position="499"/>
        <end position="522"/>
    </location>
</feature>
<dbReference type="EMBL" id="JAAAIL010000335">
    <property type="protein sequence ID" value="KAG0276806.1"/>
    <property type="molecule type" value="Genomic_DNA"/>
</dbReference>
<feature type="compositionally biased region" description="Low complexity" evidence="2">
    <location>
        <begin position="447"/>
        <end position="461"/>
    </location>
</feature>
<keyword evidence="1" id="KW-0862">Zinc</keyword>
<feature type="compositionally biased region" description="Low complexity" evidence="2">
    <location>
        <begin position="482"/>
        <end position="496"/>
    </location>
</feature>
<evidence type="ECO:0000259" key="3">
    <source>
        <dbReference type="PROSITE" id="PS50157"/>
    </source>
</evidence>
<name>A0AAD4DHA0_9FUNG</name>
<proteinExistence type="predicted"/>
<gene>
    <name evidence="4" type="ORF">BGZ95_007010</name>
</gene>
<keyword evidence="1" id="KW-0479">Metal-binding</keyword>
<dbReference type="PROSITE" id="PS00028">
    <property type="entry name" value="ZINC_FINGER_C2H2_1"/>
    <property type="match status" value="1"/>
</dbReference>
<feature type="region of interest" description="Disordered" evidence="2">
    <location>
        <begin position="436"/>
        <end position="496"/>
    </location>
</feature>
<dbReference type="AlphaFoldDB" id="A0AAD4DHA0"/>
<keyword evidence="1" id="KW-0863">Zinc-finger</keyword>
<evidence type="ECO:0000313" key="4">
    <source>
        <dbReference type="EMBL" id="KAG0276806.1"/>
    </source>
</evidence>
<dbReference type="InterPro" id="IPR013087">
    <property type="entry name" value="Znf_C2H2_type"/>
</dbReference>
<accession>A0AAD4DHA0</accession>
<comment type="caution">
    <text evidence="4">The sequence shown here is derived from an EMBL/GenBank/DDBJ whole genome shotgun (WGS) entry which is preliminary data.</text>
</comment>
<evidence type="ECO:0000256" key="1">
    <source>
        <dbReference type="PROSITE-ProRule" id="PRU00042"/>
    </source>
</evidence>
<feature type="compositionally biased region" description="Polar residues" evidence="2">
    <location>
        <begin position="470"/>
        <end position="481"/>
    </location>
</feature>
<evidence type="ECO:0000256" key="2">
    <source>
        <dbReference type="SAM" id="MobiDB-lite"/>
    </source>
</evidence>
<dbReference type="Gene3D" id="3.30.160.60">
    <property type="entry name" value="Classic Zinc Finger"/>
    <property type="match status" value="1"/>
</dbReference>
<feature type="region of interest" description="Disordered" evidence="2">
    <location>
        <begin position="159"/>
        <end position="179"/>
    </location>
</feature>
<feature type="region of interest" description="Disordered" evidence="2">
    <location>
        <begin position="1"/>
        <end position="22"/>
    </location>
</feature>
<reference evidence="4" key="1">
    <citation type="journal article" date="2020" name="Fungal Divers.">
        <title>Resolving the Mortierellaceae phylogeny through synthesis of multi-gene phylogenetics and phylogenomics.</title>
        <authorList>
            <person name="Vandepol N."/>
            <person name="Liber J."/>
            <person name="Desiro A."/>
            <person name="Na H."/>
            <person name="Kennedy M."/>
            <person name="Barry K."/>
            <person name="Grigoriev I.V."/>
            <person name="Miller A.N."/>
            <person name="O'Donnell K."/>
            <person name="Stajich J.E."/>
            <person name="Bonito G."/>
        </authorList>
    </citation>
    <scope>NUCLEOTIDE SEQUENCE</scope>
    <source>
        <strain evidence="4">NRRL 28262</strain>
    </source>
</reference>
<keyword evidence="5" id="KW-1185">Reference proteome</keyword>
<organism evidence="4 5">
    <name type="scientific">Linnemannia exigua</name>
    <dbReference type="NCBI Taxonomy" id="604196"/>
    <lineage>
        <taxon>Eukaryota</taxon>
        <taxon>Fungi</taxon>
        <taxon>Fungi incertae sedis</taxon>
        <taxon>Mucoromycota</taxon>
        <taxon>Mortierellomycotina</taxon>
        <taxon>Mortierellomycetes</taxon>
        <taxon>Mortierellales</taxon>
        <taxon>Mortierellaceae</taxon>
        <taxon>Linnemannia</taxon>
    </lineage>
</organism>
<evidence type="ECO:0000313" key="5">
    <source>
        <dbReference type="Proteomes" id="UP001194580"/>
    </source>
</evidence>
<dbReference type="PROSITE" id="PS50157">
    <property type="entry name" value="ZINC_FINGER_C2H2_2"/>
    <property type="match status" value="1"/>
</dbReference>
<dbReference type="Proteomes" id="UP001194580">
    <property type="component" value="Unassembled WGS sequence"/>
</dbReference>
<feature type="compositionally biased region" description="Low complexity" evidence="2">
    <location>
        <begin position="159"/>
        <end position="176"/>
    </location>
</feature>
<dbReference type="GO" id="GO:0008270">
    <property type="term" value="F:zinc ion binding"/>
    <property type="evidence" value="ECO:0007669"/>
    <property type="project" value="UniProtKB-KW"/>
</dbReference>